<sequence length="82" mass="8778">MTDSPQRNKPPQDINPWKTAGLVMGLGVELAVCVGLGWWLGTVYDERNGTDFGYLTGVIVGLVAGIGSAVALIRKFSGERRT</sequence>
<proteinExistence type="predicted"/>
<accession>A0A3G3K146</accession>
<gene>
    <name evidence="2" type="ORF">EAV92_17635</name>
</gene>
<keyword evidence="3" id="KW-1185">Reference proteome</keyword>
<evidence type="ECO:0000313" key="2">
    <source>
        <dbReference type="EMBL" id="AYQ74226.1"/>
    </source>
</evidence>
<keyword evidence="1" id="KW-0472">Membrane</keyword>
<dbReference type="Proteomes" id="UP000269097">
    <property type="component" value="Chromosome"/>
</dbReference>
<feature type="transmembrane region" description="Helical" evidence="1">
    <location>
        <begin position="52"/>
        <end position="73"/>
    </location>
</feature>
<dbReference type="InterPro" id="IPR032820">
    <property type="entry name" value="ATPase_put"/>
</dbReference>
<reference evidence="2 3" key="1">
    <citation type="submission" date="2018-10" db="EMBL/GenBank/DDBJ databases">
        <title>Genome Sequence of Cohnella sp.</title>
        <authorList>
            <person name="Srinivasan S."/>
            <person name="Kim M.K."/>
        </authorList>
    </citation>
    <scope>NUCLEOTIDE SEQUENCE [LARGE SCALE GENOMIC DNA]</scope>
    <source>
        <strain evidence="2 3">18JY8-7</strain>
    </source>
</reference>
<dbReference type="AlphaFoldDB" id="A0A3G3K146"/>
<dbReference type="Pfam" id="PF09527">
    <property type="entry name" value="ATPase_gene1"/>
    <property type="match status" value="1"/>
</dbReference>
<name>A0A3G3K146_9BACL</name>
<feature type="transmembrane region" description="Helical" evidence="1">
    <location>
        <begin position="20"/>
        <end position="40"/>
    </location>
</feature>
<evidence type="ECO:0000313" key="3">
    <source>
        <dbReference type="Proteomes" id="UP000269097"/>
    </source>
</evidence>
<protein>
    <submittedName>
        <fullName evidence="2">AtpZ/AtpI family protein</fullName>
    </submittedName>
</protein>
<organism evidence="2 3">
    <name type="scientific">Cohnella candidum</name>
    <dbReference type="NCBI Taxonomy" id="2674991"/>
    <lineage>
        <taxon>Bacteria</taxon>
        <taxon>Bacillati</taxon>
        <taxon>Bacillota</taxon>
        <taxon>Bacilli</taxon>
        <taxon>Bacillales</taxon>
        <taxon>Paenibacillaceae</taxon>
        <taxon>Cohnella</taxon>
    </lineage>
</organism>
<keyword evidence="1" id="KW-0812">Transmembrane</keyword>
<dbReference type="RefSeq" id="WP_123042307.1">
    <property type="nucleotide sequence ID" value="NZ_CP033433.1"/>
</dbReference>
<keyword evidence="1" id="KW-1133">Transmembrane helix</keyword>
<dbReference type="KEGG" id="coh:EAV92_17635"/>
<dbReference type="EMBL" id="CP033433">
    <property type="protein sequence ID" value="AYQ74226.1"/>
    <property type="molecule type" value="Genomic_DNA"/>
</dbReference>
<evidence type="ECO:0000256" key="1">
    <source>
        <dbReference type="SAM" id="Phobius"/>
    </source>
</evidence>